<dbReference type="Pfam" id="PF00026">
    <property type="entry name" value="Asp"/>
    <property type="match status" value="1"/>
</dbReference>
<evidence type="ECO:0000256" key="4">
    <source>
        <dbReference type="SAM" id="MobiDB-lite"/>
    </source>
</evidence>
<keyword evidence="7" id="KW-0378">Hydrolase</keyword>
<dbReference type="EMBL" id="JARKIB010000079">
    <property type="protein sequence ID" value="KAJ7746642.1"/>
    <property type="molecule type" value="Genomic_DNA"/>
</dbReference>
<dbReference type="InterPro" id="IPR021109">
    <property type="entry name" value="Peptidase_aspartic_dom_sf"/>
</dbReference>
<evidence type="ECO:0000313" key="7">
    <source>
        <dbReference type="EMBL" id="KAJ7746642.1"/>
    </source>
</evidence>
<sequence length="465" mass="49154">MQLPGSFLPLLATITLALLCVDARPVRRSNNLITLPIRKLQRDSNLHVELRHQQHMNRAERLVARAAGLPGPSDAQLRVNLERRASFLTPSEKRFNRPSSDYLLPSEDSDSGASSLAVENDDTSSNTPPVLAQNSSDVQPEGNDASYVATVQLGTPPRDFIIILDSGSGDFWVESDVCVLDTDNSQGCGNHSFLSEASSSSFVNTHKDWSITYGSGAAAGELVTDTLVLGGMVLGNHTFGVAHNVSDSFASDPLADGLMGLGRGALSNQNTPTPVQALVDAHFITEAITSYRLPRIHDNVDVGEVTFGGLDDTKFDPTTLVTVNGTDNGFYIPVLDGITVNGASVALQGTHAIMDTGTSLLIAPNQDAAAIHAKIPGAKLQNSGQYSVPCNTTASVALKFGGKEFAINPKDLVFASGGRTTGQCTSGIGAFTDDTSRFLVGDTFLKAVYFSTNDGENTITLAKAI</sequence>
<dbReference type="SUPFAM" id="SSF50630">
    <property type="entry name" value="Acid proteases"/>
    <property type="match status" value="1"/>
</dbReference>
<keyword evidence="7" id="KW-0645">Protease</keyword>
<evidence type="ECO:0000313" key="8">
    <source>
        <dbReference type="Proteomes" id="UP001215598"/>
    </source>
</evidence>
<dbReference type="PANTHER" id="PTHR47966:SF75">
    <property type="entry name" value="ENDOPEPTIDASE (CTSD), PUTATIVE (AFU_ORTHOLOGUE AFUA_4G07040)-RELATED"/>
    <property type="match status" value="1"/>
</dbReference>
<protein>
    <submittedName>
        <fullName evidence="7">Acid protease</fullName>
    </submittedName>
</protein>
<comment type="caution">
    <text evidence="7">The sequence shown here is derived from an EMBL/GenBank/DDBJ whole genome shotgun (WGS) entry which is preliminary data.</text>
</comment>
<evidence type="ECO:0000256" key="5">
    <source>
        <dbReference type="SAM" id="SignalP"/>
    </source>
</evidence>
<dbReference type="PROSITE" id="PS51767">
    <property type="entry name" value="PEPTIDASE_A1"/>
    <property type="match status" value="1"/>
</dbReference>
<dbReference type="CDD" id="cd05471">
    <property type="entry name" value="pepsin_like"/>
    <property type="match status" value="1"/>
</dbReference>
<evidence type="ECO:0000256" key="3">
    <source>
        <dbReference type="PIRSR" id="PIRSR601461-2"/>
    </source>
</evidence>
<feature type="domain" description="Peptidase A1" evidence="6">
    <location>
        <begin position="147"/>
        <end position="462"/>
    </location>
</feature>
<feature type="active site" evidence="2">
    <location>
        <position position="165"/>
    </location>
</feature>
<feature type="region of interest" description="Disordered" evidence="4">
    <location>
        <begin position="90"/>
        <end position="142"/>
    </location>
</feature>
<accession>A0AAD7IMJ1</accession>
<gene>
    <name evidence="7" type="ORF">B0H16DRAFT_1556592</name>
</gene>
<proteinExistence type="inferred from homology"/>
<feature type="active site" evidence="2">
    <location>
        <position position="355"/>
    </location>
</feature>
<dbReference type="PANTHER" id="PTHR47966">
    <property type="entry name" value="BETA-SITE APP-CLEAVING ENZYME, ISOFORM A-RELATED"/>
    <property type="match status" value="1"/>
</dbReference>
<dbReference type="PRINTS" id="PR00792">
    <property type="entry name" value="PEPSIN"/>
</dbReference>
<keyword evidence="8" id="KW-1185">Reference proteome</keyword>
<feature type="chain" id="PRO_5042278791" evidence="5">
    <location>
        <begin position="24"/>
        <end position="465"/>
    </location>
</feature>
<feature type="compositionally biased region" description="Polar residues" evidence="4">
    <location>
        <begin position="123"/>
        <end position="138"/>
    </location>
</feature>
<dbReference type="GO" id="GO:0004190">
    <property type="term" value="F:aspartic-type endopeptidase activity"/>
    <property type="evidence" value="ECO:0007669"/>
    <property type="project" value="InterPro"/>
</dbReference>
<feature type="disulfide bond" evidence="3">
    <location>
        <begin position="178"/>
        <end position="188"/>
    </location>
</feature>
<keyword evidence="3" id="KW-1015">Disulfide bond</keyword>
<dbReference type="Proteomes" id="UP001215598">
    <property type="component" value="Unassembled WGS sequence"/>
</dbReference>
<dbReference type="InterPro" id="IPR001461">
    <property type="entry name" value="Aspartic_peptidase_A1"/>
</dbReference>
<evidence type="ECO:0000259" key="6">
    <source>
        <dbReference type="PROSITE" id="PS51767"/>
    </source>
</evidence>
<keyword evidence="5" id="KW-0732">Signal</keyword>
<comment type="similarity">
    <text evidence="1">Belongs to the peptidase A1 family.</text>
</comment>
<dbReference type="AlphaFoldDB" id="A0AAD7IMJ1"/>
<dbReference type="GO" id="GO:0006508">
    <property type="term" value="P:proteolysis"/>
    <property type="evidence" value="ECO:0007669"/>
    <property type="project" value="UniProtKB-KW"/>
</dbReference>
<organism evidence="7 8">
    <name type="scientific">Mycena metata</name>
    <dbReference type="NCBI Taxonomy" id="1033252"/>
    <lineage>
        <taxon>Eukaryota</taxon>
        <taxon>Fungi</taxon>
        <taxon>Dikarya</taxon>
        <taxon>Basidiomycota</taxon>
        <taxon>Agaricomycotina</taxon>
        <taxon>Agaricomycetes</taxon>
        <taxon>Agaricomycetidae</taxon>
        <taxon>Agaricales</taxon>
        <taxon>Marasmiineae</taxon>
        <taxon>Mycenaceae</taxon>
        <taxon>Mycena</taxon>
    </lineage>
</organism>
<dbReference type="InterPro" id="IPR033121">
    <property type="entry name" value="PEPTIDASE_A1"/>
</dbReference>
<evidence type="ECO:0000256" key="2">
    <source>
        <dbReference type="PIRSR" id="PIRSR601461-1"/>
    </source>
</evidence>
<reference evidence="7" key="1">
    <citation type="submission" date="2023-03" db="EMBL/GenBank/DDBJ databases">
        <title>Massive genome expansion in bonnet fungi (Mycena s.s.) driven by repeated elements and novel gene families across ecological guilds.</title>
        <authorList>
            <consortium name="Lawrence Berkeley National Laboratory"/>
            <person name="Harder C.B."/>
            <person name="Miyauchi S."/>
            <person name="Viragh M."/>
            <person name="Kuo A."/>
            <person name="Thoen E."/>
            <person name="Andreopoulos B."/>
            <person name="Lu D."/>
            <person name="Skrede I."/>
            <person name="Drula E."/>
            <person name="Henrissat B."/>
            <person name="Morin E."/>
            <person name="Kohler A."/>
            <person name="Barry K."/>
            <person name="LaButti K."/>
            <person name="Morin E."/>
            <person name="Salamov A."/>
            <person name="Lipzen A."/>
            <person name="Mereny Z."/>
            <person name="Hegedus B."/>
            <person name="Baldrian P."/>
            <person name="Stursova M."/>
            <person name="Weitz H."/>
            <person name="Taylor A."/>
            <person name="Grigoriev I.V."/>
            <person name="Nagy L.G."/>
            <person name="Martin F."/>
            <person name="Kauserud H."/>
        </authorList>
    </citation>
    <scope>NUCLEOTIDE SEQUENCE</scope>
    <source>
        <strain evidence="7">CBHHK182m</strain>
    </source>
</reference>
<dbReference type="Gene3D" id="2.40.70.10">
    <property type="entry name" value="Acid Proteases"/>
    <property type="match status" value="2"/>
</dbReference>
<evidence type="ECO:0000256" key="1">
    <source>
        <dbReference type="ARBA" id="ARBA00007447"/>
    </source>
</evidence>
<feature type="signal peptide" evidence="5">
    <location>
        <begin position="1"/>
        <end position="23"/>
    </location>
</feature>
<name>A0AAD7IMJ1_9AGAR</name>
<dbReference type="InterPro" id="IPR034164">
    <property type="entry name" value="Pepsin-like_dom"/>
</dbReference>